<evidence type="ECO:0000256" key="4">
    <source>
        <dbReference type="ARBA" id="ARBA00022490"/>
    </source>
</evidence>
<keyword evidence="10" id="KW-1185">Reference proteome</keyword>
<evidence type="ECO:0000256" key="3">
    <source>
        <dbReference type="ARBA" id="ARBA00008430"/>
    </source>
</evidence>
<accession>A0AAU9IIF9</accession>
<evidence type="ECO:0000313" key="10">
    <source>
        <dbReference type="Proteomes" id="UP001162131"/>
    </source>
</evidence>
<dbReference type="Proteomes" id="UP001162131">
    <property type="component" value="Unassembled WGS sequence"/>
</dbReference>
<dbReference type="GO" id="GO:0005634">
    <property type="term" value="C:nucleus"/>
    <property type="evidence" value="ECO:0007669"/>
    <property type="project" value="UniProtKB-SubCell"/>
</dbReference>
<dbReference type="GO" id="GO:0005737">
    <property type="term" value="C:cytoplasm"/>
    <property type="evidence" value="ECO:0007669"/>
    <property type="project" value="UniProtKB-SubCell"/>
</dbReference>
<keyword evidence="4" id="KW-0963">Cytoplasm</keyword>
<name>A0AAU9IIF9_9CILI</name>
<gene>
    <name evidence="9" type="ORF">BSTOLATCC_MIC2648</name>
</gene>
<evidence type="ECO:0000256" key="7">
    <source>
        <dbReference type="ARBA" id="ARBA00022843"/>
    </source>
</evidence>
<evidence type="ECO:0008006" key="11">
    <source>
        <dbReference type="Google" id="ProtNLM"/>
    </source>
</evidence>
<evidence type="ECO:0000256" key="2">
    <source>
        <dbReference type="ARBA" id="ARBA00004496"/>
    </source>
</evidence>
<dbReference type="FunFam" id="3.10.20.90:FF:000469">
    <property type="entry name" value="Polyubiquitin-C"/>
    <property type="match status" value="1"/>
</dbReference>
<reference evidence="9" key="1">
    <citation type="submission" date="2021-09" db="EMBL/GenBank/DDBJ databases">
        <authorList>
            <consortium name="AG Swart"/>
            <person name="Singh M."/>
            <person name="Singh A."/>
            <person name="Seah K."/>
            <person name="Emmerich C."/>
        </authorList>
    </citation>
    <scope>NUCLEOTIDE SEQUENCE</scope>
    <source>
        <strain evidence="9">ATCC30299</strain>
    </source>
</reference>
<keyword evidence="5" id="KW-1017">Isopeptide bond</keyword>
<evidence type="ECO:0000256" key="6">
    <source>
        <dbReference type="ARBA" id="ARBA00022737"/>
    </source>
</evidence>
<dbReference type="SUPFAM" id="SSF54236">
    <property type="entry name" value="Ubiquitin-like"/>
    <property type="match status" value="1"/>
</dbReference>
<comment type="similarity">
    <text evidence="3">Belongs to the ubiquitin family.</text>
</comment>
<comment type="caution">
    <text evidence="9">The sequence shown here is derived from an EMBL/GenBank/DDBJ whole genome shotgun (WGS) entry which is preliminary data.</text>
</comment>
<organism evidence="9 10">
    <name type="scientific">Blepharisma stoltei</name>
    <dbReference type="NCBI Taxonomy" id="1481888"/>
    <lineage>
        <taxon>Eukaryota</taxon>
        <taxon>Sar</taxon>
        <taxon>Alveolata</taxon>
        <taxon>Ciliophora</taxon>
        <taxon>Postciliodesmatophora</taxon>
        <taxon>Heterotrichea</taxon>
        <taxon>Heterotrichida</taxon>
        <taxon>Blepharismidae</taxon>
        <taxon>Blepharisma</taxon>
    </lineage>
</organism>
<evidence type="ECO:0000256" key="1">
    <source>
        <dbReference type="ARBA" id="ARBA00004123"/>
    </source>
</evidence>
<keyword evidence="7" id="KW-0832">Ubl conjugation</keyword>
<evidence type="ECO:0000256" key="5">
    <source>
        <dbReference type="ARBA" id="ARBA00022499"/>
    </source>
</evidence>
<comment type="subcellular location">
    <subcellularLocation>
        <location evidence="2">Cytoplasm</location>
    </subcellularLocation>
    <subcellularLocation>
        <location evidence="1">Nucleus</location>
    </subcellularLocation>
</comment>
<protein>
    <recommendedName>
        <fullName evidence="11">Ubiquitin-like domain-containing protein</fullName>
    </recommendedName>
</protein>
<dbReference type="EMBL" id="CAJZBQ010000003">
    <property type="protein sequence ID" value="CAG9310934.1"/>
    <property type="molecule type" value="Genomic_DNA"/>
</dbReference>
<evidence type="ECO:0000313" key="9">
    <source>
        <dbReference type="EMBL" id="CAG9310934.1"/>
    </source>
</evidence>
<evidence type="ECO:0000256" key="8">
    <source>
        <dbReference type="ARBA" id="ARBA00023242"/>
    </source>
</evidence>
<dbReference type="InterPro" id="IPR029071">
    <property type="entry name" value="Ubiquitin-like_domsf"/>
</dbReference>
<sequence length="103" mass="11715">MQIVIKTLAGRTITLDAEPSDTIRCIKNKISLNFICLRCRTPRAQMWLEPKICDVTVISGQNRQTSLKLPSLADKLTWWIAFSLNLASARISYKVSFLESDEQ</sequence>
<dbReference type="Gene3D" id="3.10.20.90">
    <property type="entry name" value="Phosphatidylinositol 3-kinase Catalytic Subunit, Chain A, domain 1"/>
    <property type="match status" value="1"/>
</dbReference>
<keyword evidence="6" id="KW-0677">Repeat</keyword>
<proteinExistence type="inferred from homology"/>
<dbReference type="AlphaFoldDB" id="A0AAU9IIF9"/>
<keyword evidence="8" id="KW-0539">Nucleus</keyword>